<feature type="compositionally biased region" description="Low complexity" evidence="1">
    <location>
        <begin position="69"/>
        <end position="80"/>
    </location>
</feature>
<comment type="caution">
    <text evidence="4">The sequence shown here is derived from an EMBL/GenBank/DDBJ whole genome shotgun (WGS) entry which is preliminary data.</text>
</comment>
<feature type="transmembrane region" description="Helical" evidence="2">
    <location>
        <begin position="456"/>
        <end position="479"/>
    </location>
</feature>
<reference evidence="4 5" key="1">
    <citation type="submission" date="2018-01" db="EMBL/GenBank/DDBJ databases">
        <title>Draft genome sequence of Jiangella sp. GTF31.</title>
        <authorList>
            <person name="Sahin N."/>
            <person name="Ay H."/>
            <person name="Saygin H."/>
        </authorList>
    </citation>
    <scope>NUCLEOTIDE SEQUENCE [LARGE SCALE GENOMIC DNA]</scope>
    <source>
        <strain evidence="4 5">GTF31</strain>
    </source>
</reference>
<feature type="region of interest" description="Disordered" evidence="1">
    <location>
        <begin position="69"/>
        <end position="98"/>
    </location>
</feature>
<evidence type="ECO:0000313" key="5">
    <source>
        <dbReference type="Proteomes" id="UP000248764"/>
    </source>
</evidence>
<name>A0A2W2C1F7_9ACTN</name>
<sequence length="533" mass="54844">MSRPGATAGRAVAPGPAATPARPVASGRAATNGRPESVPPALAASPGSLLPRPAATVPLVSVASPRPVATVPSVPAASPRSPLPRPAATVPPAPAASPRPVATVPLVSAASPRPAATVPLAFAASPRPAATVPPVSAASPTAPGEVAAVTGRAGSMAPEAVRQGSGASRDRLVDLVRAASLAIVVVGHWLMASVSVSPDGRLAPENALTELTTLRPATWVLQVMPLFFMAGGFANLTVWQRTTSAGDGHWTFVRSRLTRLWRPVTRFLPAVPAVGMVAYAAGLPARDAVALGVLLVQPLWFLAVYTGIIVVAPLLLRCHAVAPRTVLGVLAVGAVVVDVVRLAGGPAIVATANLAFVWLFAHQLGVCHADGRLAAVPRRRWWAVVAAAVGVLILLTGPGPYPVSMVGLPGQLSNMSPPTVCLLVLSIGQGAAVLLARPWLLSWLRRPAPWAAVERFGSVAMTVYLWHLTVLVAAFGALLAGGHVPPQPGSATWWLTRPAWLATLAMLLVALVVVGELLSRLIRRAGARGRPRR</sequence>
<feature type="domain" description="Acyltransferase 3" evidence="3">
    <location>
        <begin position="173"/>
        <end position="512"/>
    </location>
</feature>
<dbReference type="Pfam" id="PF01757">
    <property type="entry name" value="Acyl_transf_3"/>
    <property type="match status" value="1"/>
</dbReference>
<evidence type="ECO:0000313" key="4">
    <source>
        <dbReference type="EMBL" id="PZF79566.1"/>
    </source>
</evidence>
<organism evidence="4 5">
    <name type="scientific">Jiangella anatolica</name>
    <dbReference type="NCBI Taxonomy" id="2670374"/>
    <lineage>
        <taxon>Bacteria</taxon>
        <taxon>Bacillati</taxon>
        <taxon>Actinomycetota</taxon>
        <taxon>Actinomycetes</taxon>
        <taxon>Jiangellales</taxon>
        <taxon>Jiangellaceae</taxon>
        <taxon>Jiangella</taxon>
    </lineage>
</organism>
<feature type="transmembrane region" description="Helical" evidence="2">
    <location>
        <begin position="260"/>
        <end position="282"/>
    </location>
</feature>
<proteinExistence type="predicted"/>
<feature type="transmembrane region" description="Helical" evidence="2">
    <location>
        <begin position="217"/>
        <end position="239"/>
    </location>
</feature>
<feature type="compositionally biased region" description="Pro residues" evidence="1">
    <location>
        <begin position="81"/>
        <end position="97"/>
    </location>
</feature>
<accession>A0A2W2C1F7</accession>
<dbReference type="AlphaFoldDB" id="A0A2W2C1F7"/>
<gene>
    <name evidence="4" type="ORF">C1I92_30555</name>
</gene>
<feature type="transmembrane region" description="Helical" evidence="2">
    <location>
        <begin position="326"/>
        <end position="344"/>
    </location>
</feature>
<keyword evidence="5" id="KW-1185">Reference proteome</keyword>
<keyword evidence="2" id="KW-0812">Transmembrane</keyword>
<feature type="transmembrane region" description="Helical" evidence="2">
    <location>
        <begin position="175"/>
        <end position="197"/>
    </location>
</feature>
<feature type="transmembrane region" description="Helical" evidence="2">
    <location>
        <begin position="415"/>
        <end position="436"/>
    </location>
</feature>
<dbReference type="EMBL" id="POTW01000130">
    <property type="protein sequence ID" value="PZF79566.1"/>
    <property type="molecule type" value="Genomic_DNA"/>
</dbReference>
<keyword evidence="2" id="KW-0472">Membrane</keyword>
<feature type="transmembrane region" description="Helical" evidence="2">
    <location>
        <begin position="350"/>
        <end position="369"/>
    </location>
</feature>
<feature type="transmembrane region" description="Helical" evidence="2">
    <location>
        <begin position="499"/>
        <end position="522"/>
    </location>
</feature>
<dbReference type="InterPro" id="IPR002656">
    <property type="entry name" value="Acyl_transf_3_dom"/>
</dbReference>
<keyword evidence="2" id="KW-1133">Transmembrane helix</keyword>
<feature type="transmembrane region" description="Helical" evidence="2">
    <location>
        <begin position="288"/>
        <end position="314"/>
    </location>
</feature>
<dbReference type="GO" id="GO:0016747">
    <property type="term" value="F:acyltransferase activity, transferring groups other than amino-acyl groups"/>
    <property type="evidence" value="ECO:0007669"/>
    <property type="project" value="InterPro"/>
</dbReference>
<evidence type="ECO:0000256" key="1">
    <source>
        <dbReference type="SAM" id="MobiDB-lite"/>
    </source>
</evidence>
<dbReference type="Proteomes" id="UP000248764">
    <property type="component" value="Unassembled WGS sequence"/>
</dbReference>
<feature type="transmembrane region" description="Helical" evidence="2">
    <location>
        <begin position="381"/>
        <end position="403"/>
    </location>
</feature>
<protein>
    <recommendedName>
        <fullName evidence="3">Acyltransferase 3 domain-containing protein</fullName>
    </recommendedName>
</protein>
<evidence type="ECO:0000259" key="3">
    <source>
        <dbReference type="Pfam" id="PF01757"/>
    </source>
</evidence>
<evidence type="ECO:0000256" key="2">
    <source>
        <dbReference type="SAM" id="Phobius"/>
    </source>
</evidence>
<feature type="region of interest" description="Disordered" evidence="1">
    <location>
        <begin position="1"/>
        <end position="49"/>
    </location>
</feature>